<dbReference type="AlphaFoldDB" id="A0A9P0LPQ3"/>
<evidence type="ECO:0000313" key="2">
    <source>
        <dbReference type="EMBL" id="CAH2002962.1"/>
    </source>
</evidence>
<keyword evidence="3" id="KW-1185">Reference proteome</keyword>
<comment type="caution">
    <text evidence="2">The sequence shown here is derived from an EMBL/GenBank/DDBJ whole genome shotgun (WGS) entry which is preliminary data.</text>
</comment>
<sequence length="299" mass="34941">MDLCLEIFNGRDDANNRKSREAIVPNSNPVAHLEMLYNEKIRSHFMMRRADDYISRVFKSTKSINPVQTNIDWLKALISFMSEKQTKDNCEIYPGGTERFLLIFIPLVFMMDFDSTAGVRYGDPDFEETLLKWADEVDEDDRDIDSDDETSIGASTENYFYGKNRFKWSKVPPYSKNTRFVSGFYQNLANCSQSKRKIKSATKSRPQQKQLNKHRHRRSRTTNTCYRTDEEQLRETPSAVSDAFLTWLSDTADMSLPRPRTFPDFNPPYHSADMMVEATLRTYKEKRMSRFQAQTASRV</sequence>
<dbReference type="Proteomes" id="UP001152888">
    <property type="component" value="Unassembled WGS sequence"/>
</dbReference>
<proteinExistence type="predicted"/>
<protein>
    <submittedName>
        <fullName evidence="2">Uncharacterized protein</fullName>
    </submittedName>
</protein>
<gene>
    <name evidence="2" type="ORF">ACAOBT_LOCUS27084</name>
</gene>
<reference evidence="2" key="1">
    <citation type="submission" date="2022-03" db="EMBL/GenBank/DDBJ databases">
        <authorList>
            <person name="Sayadi A."/>
        </authorList>
    </citation>
    <scope>NUCLEOTIDE SEQUENCE</scope>
</reference>
<dbReference type="EMBL" id="CAKOFQ010007521">
    <property type="protein sequence ID" value="CAH2002962.1"/>
    <property type="molecule type" value="Genomic_DNA"/>
</dbReference>
<feature type="compositionally biased region" description="Basic residues" evidence="1">
    <location>
        <begin position="211"/>
        <end position="220"/>
    </location>
</feature>
<accession>A0A9P0LPQ3</accession>
<evidence type="ECO:0000256" key="1">
    <source>
        <dbReference type="SAM" id="MobiDB-lite"/>
    </source>
</evidence>
<organism evidence="2 3">
    <name type="scientific">Acanthoscelides obtectus</name>
    <name type="common">Bean weevil</name>
    <name type="synonym">Bruchus obtectus</name>
    <dbReference type="NCBI Taxonomy" id="200917"/>
    <lineage>
        <taxon>Eukaryota</taxon>
        <taxon>Metazoa</taxon>
        <taxon>Ecdysozoa</taxon>
        <taxon>Arthropoda</taxon>
        <taxon>Hexapoda</taxon>
        <taxon>Insecta</taxon>
        <taxon>Pterygota</taxon>
        <taxon>Neoptera</taxon>
        <taxon>Endopterygota</taxon>
        <taxon>Coleoptera</taxon>
        <taxon>Polyphaga</taxon>
        <taxon>Cucujiformia</taxon>
        <taxon>Chrysomeloidea</taxon>
        <taxon>Chrysomelidae</taxon>
        <taxon>Bruchinae</taxon>
        <taxon>Bruchini</taxon>
        <taxon>Acanthoscelides</taxon>
    </lineage>
</organism>
<evidence type="ECO:0000313" key="3">
    <source>
        <dbReference type="Proteomes" id="UP001152888"/>
    </source>
</evidence>
<feature type="region of interest" description="Disordered" evidence="1">
    <location>
        <begin position="195"/>
        <end position="223"/>
    </location>
</feature>
<name>A0A9P0LPQ3_ACAOB</name>